<proteinExistence type="predicted"/>
<dbReference type="OrthoDB" id="571485at2"/>
<evidence type="ECO:0008006" key="3">
    <source>
        <dbReference type="Google" id="ProtNLM"/>
    </source>
</evidence>
<reference evidence="1 2" key="1">
    <citation type="submission" date="2015-03" db="EMBL/GenBank/DDBJ databases">
        <authorList>
            <person name="Hassan Y."/>
            <person name="Lepp D."/>
            <person name="Li X.-Z."/>
            <person name="Zhou T."/>
        </authorList>
    </citation>
    <scope>NUCLEOTIDE SEQUENCE [LARGE SCALE GENOMIC DNA]</scope>
    <source>
        <strain evidence="1 2">IPL18</strain>
    </source>
</reference>
<dbReference type="Proteomes" id="UP000033649">
    <property type="component" value="Unassembled WGS sequence"/>
</dbReference>
<evidence type="ECO:0000313" key="1">
    <source>
        <dbReference type="EMBL" id="KKB08795.1"/>
    </source>
</evidence>
<dbReference type="AlphaFoldDB" id="A0A0F5FJP3"/>
<dbReference type="EMBL" id="JZEY01000054">
    <property type="protein sequence ID" value="KKB08795.1"/>
    <property type="molecule type" value="Genomic_DNA"/>
</dbReference>
<dbReference type="RefSeq" id="WP_046103484.1">
    <property type="nucleotide sequence ID" value="NZ_JZEY01000054.1"/>
</dbReference>
<gene>
    <name evidence="1" type="ORF">VE26_01610</name>
</gene>
<dbReference type="PATRIC" id="fig|429727.3.peg.343"/>
<protein>
    <recommendedName>
        <fullName evidence="3">RiboL-PSP-HEPN domain-containing protein</fullName>
    </recommendedName>
</protein>
<sequence length="193" mass="21602">MTIPHAHVIDRSAVPAQFPTHLHEPKFWEALGRAVATLGFLEEVLGKAIFALTATRRYPADEIDEAFAQWLPTLERALYDPLGGLIDNFGAALRKHEDSTISNLSDLLDDMRELAKLRNVLCHGSWRAPDQDGRSVPFFVNKKMEIFTDPIDVAYLIRVQQYTSELIATVIDVVTHMGWQFPGSLGPGRPIVP</sequence>
<comment type="caution">
    <text evidence="1">The sequence shown here is derived from an EMBL/GenBank/DDBJ whole genome shotgun (WGS) entry which is preliminary data.</text>
</comment>
<organism evidence="1 2">
    <name type="scientific">Devosia chinhatensis</name>
    <dbReference type="NCBI Taxonomy" id="429727"/>
    <lineage>
        <taxon>Bacteria</taxon>
        <taxon>Pseudomonadati</taxon>
        <taxon>Pseudomonadota</taxon>
        <taxon>Alphaproteobacteria</taxon>
        <taxon>Hyphomicrobiales</taxon>
        <taxon>Devosiaceae</taxon>
        <taxon>Devosia</taxon>
    </lineage>
</organism>
<keyword evidence="2" id="KW-1185">Reference proteome</keyword>
<accession>A0A0F5FJP3</accession>
<name>A0A0F5FJP3_9HYPH</name>
<evidence type="ECO:0000313" key="2">
    <source>
        <dbReference type="Proteomes" id="UP000033649"/>
    </source>
</evidence>